<organism evidence="2 3">
    <name type="scientific">Streptosporangium amethystogenes subsp. fukuiense</name>
    <dbReference type="NCBI Taxonomy" id="698418"/>
    <lineage>
        <taxon>Bacteria</taxon>
        <taxon>Bacillati</taxon>
        <taxon>Actinomycetota</taxon>
        <taxon>Actinomycetes</taxon>
        <taxon>Streptosporangiales</taxon>
        <taxon>Streptosporangiaceae</taxon>
        <taxon>Streptosporangium</taxon>
    </lineage>
</organism>
<dbReference type="InterPro" id="IPR001387">
    <property type="entry name" value="Cro/C1-type_HTH"/>
</dbReference>
<dbReference type="Pfam" id="PF01381">
    <property type="entry name" value="HTH_3"/>
    <property type="match status" value="1"/>
</dbReference>
<dbReference type="Proteomes" id="UP001596514">
    <property type="component" value="Unassembled WGS sequence"/>
</dbReference>
<evidence type="ECO:0000259" key="1">
    <source>
        <dbReference type="PROSITE" id="PS50943"/>
    </source>
</evidence>
<dbReference type="RefSeq" id="WP_343963016.1">
    <property type="nucleotide sequence ID" value="NZ_BAAAGK010000013.1"/>
</dbReference>
<dbReference type="SUPFAM" id="SSF47413">
    <property type="entry name" value="lambda repressor-like DNA-binding domains"/>
    <property type="match status" value="1"/>
</dbReference>
<dbReference type="EMBL" id="JBHTEE010000001">
    <property type="protein sequence ID" value="MFC7606454.1"/>
    <property type="molecule type" value="Genomic_DNA"/>
</dbReference>
<keyword evidence="3" id="KW-1185">Reference proteome</keyword>
<name>A0ABW2TDD3_9ACTN</name>
<evidence type="ECO:0000313" key="3">
    <source>
        <dbReference type="Proteomes" id="UP001596514"/>
    </source>
</evidence>
<evidence type="ECO:0000313" key="2">
    <source>
        <dbReference type="EMBL" id="MFC7606454.1"/>
    </source>
</evidence>
<feature type="domain" description="HTH cro/C1-type" evidence="1">
    <location>
        <begin position="38"/>
        <end position="91"/>
    </location>
</feature>
<gene>
    <name evidence="2" type="ORF">ACFQVD_40780</name>
</gene>
<protein>
    <submittedName>
        <fullName evidence="2">Helix-turn-helix domain-containing protein</fullName>
    </submittedName>
</protein>
<proteinExistence type="predicted"/>
<dbReference type="SMART" id="SM00530">
    <property type="entry name" value="HTH_XRE"/>
    <property type="match status" value="1"/>
</dbReference>
<reference evidence="3" key="1">
    <citation type="journal article" date="2019" name="Int. J. Syst. Evol. Microbiol.">
        <title>The Global Catalogue of Microorganisms (GCM) 10K type strain sequencing project: providing services to taxonomists for standard genome sequencing and annotation.</title>
        <authorList>
            <consortium name="The Broad Institute Genomics Platform"/>
            <consortium name="The Broad Institute Genome Sequencing Center for Infectious Disease"/>
            <person name="Wu L."/>
            <person name="Ma J."/>
        </authorList>
    </citation>
    <scope>NUCLEOTIDE SEQUENCE [LARGE SCALE GENOMIC DNA]</scope>
    <source>
        <strain evidence="3">JCM 10083</strain>
    </source>
</reference>
<dbReference type="InterPro" id="IPR010982">
    <property type="entry name" value="Lambda_DNA-bd_dom_sf"/>
</dbReference>
<dbReference type="CDD" id="cd00093">
    <property type="entry name" value="HTH_XRE"/>
    <property type="match status" value="1"/>
</dbReference>
<sequence length="110" mass="12144">MSSYSRWDPDAYVERVGGAEEAERRHRAVTARVDAYQLAEIRKQTGLTQAQLAERMGVTKGRVSQIEQGKVFTVEAIARYVEALGGRLDLVADFGDHTYKVGGAEQLKAS</sequence>
<accession>A0ABW2TDD3</accession>
<dbReference type="Gene3D" id="1.10.260.40">
    <property type="entry name" value="lambda repressor-like DNA-binding domains"/>
    <property type="match status" value="1"/>
</dbReference>
<dbReference type="PROSITE" id="PS50943">
    <property type="entry name" value="HTH_CROC1"/>
    <property type="match status" value="1"/>
</dbReference>
<comment type="caution">
    <text evidence="2">The sequence shown here is derived from an EMBL/GenBank/DDBJ whole genome shotgun (WGS) entry which is preliminary data.</text>
</comment>